<dbReference type="PROSITE" id="PS50943">
    <property type="entry name" value="HTH_CROC1"/>
    <property type="match status" value="1"/>
</dbReference>
<proteinExistence type="predicted"/>
<feature type="domain" description="HTH cro/C1-type" evidence="1">
    <location>
        <begin position="61"/>
        <end position="95"/>
    </location>
</feature>
<name>A0ABR4RNH3_9LACO</name>
<dbReference type="InterPro" id="IPR010982">
    <property type="entry name" value="Lambda_DNA-bd_dom_sf"/>
</dbReference>
<organism evidence="2 3">
    <name type="scientific">Ligilactobacillus animalis</name>
    <dbReference type="NCBI Taxonomy" id="1605"/>
    <lineage>
        <taxon>Bacteria</taxon>
        <taxon>Bacillati</taxon>
        <taxon>Bacillota</taxon>
        <taxon>Bacilli</taxon>
        <taxon>Lactobacillales</taxon>
        <taxon>Lactobacillaceae</taxon>
        <taxon>Ligilactobacillus</taxon>
    </lineage>
</organism>
<dbReference type="Gene3D" id="1.10.260.40">
    <property type="entry name" value="lambda repressor-like DNA-binding domains"/>
    <property type="match status" value="1"/>
</dbReference>
<dbReference type="Proteomes" id="UP000027129">
    <property type="component" value="Unassembled WGS sequence"/>
</dbReference>
<evidence type="ECO:0000313" key="3">
    <source>
        <dbReference type="Proteomes" id="UP000027129"/>
    </source>
</evidence>
<protein>
    <recommendedName>
        <fullName evidence="1">HTH cro/C1-type domain-containing protein</fullName>
    </recommendedName>
</protein>
<reference evidence="2 3" key="1">
    <citation type="submission" date="2014-04" db="EMBL/GenBank/DDBJ databases">
        <title>Draft Genome Sequence of Lactobacillus animalis 381-IL-28.</title>
        <authorList>
            <person name="Sturino J.M."/>
            <person name="Rajendran M."/>
            <person name="Altermann E."/>
        </authorList>
    </citation>
    <scope>NUCLEOTIDE SEQUENCE [LARGE SCALE GENOMIC DNA]</scope>
    <source>
        <strain evidence="2 3">381-IL-28</strain>
    </source>
</reference>
<dbReference type="RefSeq" id="WP_225361417.1">
    <property type="nucleotide sequence ID" value="NZ_CP195054.1"/>
</dbReference>
<evidence type="ECO:0000313" key="2">
    <source>
        <dbReference type="EMBL" id="KDA45665.1"/>
    </source>
</evidence>
<comment type="caution">
    <text evidence="2">The sequence shown here is derived from an EMBL/GenBank/DDBJ whole genome shotgun (WGS) entry which is preliminary data.</text>
</comment>
<accession>A0ABR4RNH3</accession>
<dbReference type="InterPro" id="IPR001387">
    <property type="entry name" value="Cro/C1-type_HTH"/>
</dbReference>
<evidence type="ECO:0000259" key="1">
    <source>
        <dbReference type="PROSITE" id="PS50943"/>
    </source>
</evidence>
<dbReference type="SUPFAM" id="SSF47413">
    <property type="entry name" value="lambda repressor-like DNA-binding domains"/>
    <property type="match status" value="1"/>
</dbReference>
<dbReference type="EMBL" id="JMHU01000014">
    <property type="protein sequence ID" value="KDA45665.1"/>
    <property type="molecule type" value="Genomic_DNA"/>
</dbReference>
<keyword evidence="3" id="KW-1185">Reference proteome</keyword>
<dbReference type="Pfam" id="PF01381">
    <property type="entry name" value="HTH_3"/>
    <property type="match status" value="1"/>
</dbReference>
<gene>
    <name evidence="2" type="ORF">Lani381_1290</name>
</gene>
<sequence>MNQGSKCDIISTMTIRKEENRNKDVGQVLQKYRLRLTDIPKSRQAFIDDRSRKFFDNTEWISEKTLGNYETGKNIPTLLNLKKLSMALEVDIEELLTEIVRLL</sequence>